<dbReference type="AlphaFoldDB" id="A0A6M3J6E6"/>
<sequence>MKIDQILSQYRRDFRAVYKCEHCGCVETGSGYDDAHFHRNVIPSMACRECGKTAGEDYRPLETKYPEGTVV</sequence>
<proteinExistence type="predicted"/>
<protein>
    <submittedName>
        <fullName evidence="1">Uncharacterized protein</fullName>
    </submittedName>
</protein>
<name>A0A6M3J6E6_9ZZZZ</name>
<gene>
    <name evidence="2" type="ORF">MM415A02115_0013</name>
    <name evidence="1" type="ORF">MM415B00382_0019</name>
</gene>
<evidence type="ECO:0000313" key="1">
    <source>
        <dbReference type="EMBL" id="QJA65629.1"/>
    </source>
</evidence>
<reference evidence="1" key="1">
    <citation type="submission" date="2020-03" db="EMBL/GenBank/DDBJ databases">
        <title>The deep terrestrial virosphere.</title>
        <authorList>
            <person name="Holmfeldt K."/>
            <person name="Nilsson E."/>
            <person name="Simone D."/>
            <person name="Lopez-Fernandez M."/>
            <person name="Wu X."/>
            <person name="de Brujin I."/>
            <person name="Lundin D."/>
            <person name="Andersson A."/>
            <person name="Bertilsson S."/>
            <person name="Dopson M."/>
        </authorList>
    </citation>
    <scope>NUCLEOTIDE SEQUENCE</scope>
    <source>
        <strain evidence="2">MM415A02115</strain>
        <strain evidence="1">MM415B00382</strain>
    </source>
</reference>
<evidence type="ECO:0000313" key="2">
    <source>
        <dbReference type="EMBL" id="QJA74044.1"/>
    </source>
</evidence>
<organism evidence="1">
    <name type="scientific">viral metagenome</name>
    <dbReference type="NCBI Taxonomy" id="1070528"/>
    <lineage>
        <taxon>unclassified sequences</taxon>
        <taxon>metagenomes</taxon>
        <taxon>organismal metagenomes</taxon>
    </lineage>
</organism>
<dbReference type="EMBL" id="MT142070">
    <property type="protein sequence ID" value="QJA74044.1"/>
    <property type="molecule type" value="Genomic_DNA"/>
</dbReference>
<accession>A0A6M3J6E6</accession>
<dbReference type="EMBL" id="MT141542">
    <property type="protein sequence ID" value="QJA65629.1"/>
    <property type="molecule type" value="Genomic_DNA"/>
</dbReference>